<keyword evidence="11" id="KW-0869">Chloride channel</keyword>
<dbReference type="SUPFAM" id="SSF54631">
    <property type="entry name" value="CBS-domain pair"/>
    <property type="match status" value="1"/>
</dbReference>
<dbReference type="PROSITE" id="PS51371">
    <property type="entry name" value="CBS"/>
    <property type="match status" value="1"/>
</dbReference>
<feature type="transmembrane region" description="Helical" evidence="15">
    <location>
        <begin position="173"/>
        <end position="196"/>
    </location>
</feature>
<keyword evidence="8 15" id="KW-0406">Ion transport</keyword>
<dbReference type="Gene3D" id="3.10.580.10">
    <property type="entry name" value="CBS-domain"/>
    <property type="match status" value="1"/>
</dbReference>
<dbReference type="GO" id="GO:0034707">
    <property type="term" value="C:chloride channel complex"/>
    <property type="evidence" value="ECO:0007669"/>
    <property type="project" value="UniProtKB-KW"/>
</dbReference>
<comment type="subcellular location">
    <subcellularLocation>
        <location evidence="1 15">Membrane</location>
        <topology evidence="1 15">Multi-pass membrane protein</topology>
    </subcellularLocation>
</comment>
<dbReference type="InterPro" id="IPR001807">
    <property type="entry name" value="ClC"/>
</dbReference>
<feature type="transmembrane region" description="Helical" evidence="15">
    <location>
        <begin position="106"/>
        <end position="129"/>
    </location>
</feature>
<evidence type="ECO:0000256" key="11">
    <source>
        <dbReference type="ARBA" id="ARBA00023173"/>
    </source>
</evidence>
<keyword evidence="7 15" id="KW-1133">Transmembrane helix</keyword>
<feature type="transmembrane region" description="Helical" evidence="15">
    <location>
        <begin position="468"/>
        <end position="485"/>
    </location>
</feature>
<comment type="caution">
    <text evidence="17">The sequence shown here is derived from an EMBL/GenBank/DDBJ whole genome shotgun (WGS) entry which is preliminary data.</text>
</comment>
<keyword evidence="3 15" id="KW-0813">Transport</keyword>
<protein>
    <recommendedName>
        <fullName evidence="15">Chloride channel protein</fullName>
    </recommendedName>
</protein>
<reference evidence="17 18" key="1">
    <citation type="journal article" date="2019" name="Genome Biol. Evol.">
        <title>Insights into the evolution of the New World diploid cottons (Gossypium, subgenus Houzingenia) based on genome sequencing.</title>
        <authorList>
            <person name="Grover C.E."/>
            <person name="Arick M.A. 2nd"/>
            <person name="Thrash A."/>
            <person name="Conover J.L."/>
            <person name="Sanders W.S."/>
            <person name="Peterson D.G."/>
            <person name="Frelichowski J.E."/>
            <person name="Scheffler J.A."/>
            <person name="Scheffler B.E."/>
            <person name="Wendel J.F."/>
        </authorList>
    </citation>
    <scope>NUCLEOTIDE SEQUENCE [LARGE SCALE GENOMIC DNA]</scope>
    <source>
        <strain evidence="17">8</strain>
        <tissue evidence="17">Leaf</tissue>
    </source>
</reference>
<evidence type="ECO:0000256" key="15">
    <source>
        <dbReference type="RuleBase" id="RU361221"/>
    </source>
</evidence>
<evidence type="ECO:0000256" key="3">
    <source>
        <dbReference type="ARBA" id="ARBA00022448"/>
    </source>
</evidence>
<dbReference type="EMBL" id="JABEZW010000007">
    <property type="protein sequence ID" value="MBA0769098.1"/>
    <property type="molecule type" value="Genomic_DNA"/>
</dbReference>
<keyword evidence="18" id="KW-1185">Reference proteome</keyword>
<evidence type="ECO:0000313" key="18">
    <source>
        <dbReference type="Proteomes" id="UP000593568"/>
    </source>
</evidence>
<dbReference type="SUPFAM" id="SSF81340">
    <property type="entry name" value="Clc chloride channel"/>
    <property type="match status" value="1"/>
</dbReference>
<gene>
    <name evidence="17" type="ORF">Gotri_017864</name>
</gene>
<dbReference type="Pfam" id="PF00571">
    <property type="entry name" value="CBS"/>
    <property type="match status" value="1"/>
</dbReference>
<keyword evidence="4 15" id="KW-0812">Transmembrane</keyword>
<accession>A0A7J9E8G2</accession>
<dbReference type="Proteomes" id="UP000593568">
    <property type="component" value="Unassembled WGS sequence"/>
</dbReference>
<organism evidence="17 18">
    <name type="scientific">Gossypium trilobum</name>
    <dbReference type="NCBI Taxonomy" id="34281"/>
    <lineage>
        <taxon>Eukaryota</taxon>
        <taxon>Viridiplantae</taxon>
        <taxon>Streptophyta</taxon>
        <taxon>Embryophyta</taxon>
        <taxon>Tracheophyta</taxon>
        <taxon>Spermatophyta</taxon>
        <taxon>Magnoliopsida</taxon>
        <taxon>eudicotyledons</taxon>
        <taxon>Gunneridae</taxon>
        <taxon>Pentapetalae</taxon>
        <taxon>rosids</taxon>
        <taxon>malvids</taxon>
        <taxon>Malvales</taxon>
        <taxon>Malvaceae</taxon>
        <taxon>Malvoideae</taxon>
        <taxon>Gossypium</taxon>
    </lineage>
</organism>
<evidence type="ECO:0000256" key="8">
    <source>
        <dbReference type="ARBA" id="ARBA00023065"/>
    </source>
</evidence>
<dbReference type="InterPro" id="IPR046342">
    <property type="entry name" value="CBS_dom_sf"/>
</dbReference>
<dbReference type="InterPro" id="IPR000644">
    <property type="entry name" value="CBS_dom"/>
</dbReference>
<evidence type="ECO:0000256" key="9">
    <source>
        <dbReference type="ARBA" id="ARBA00023122"/>
    </source>
</evidence>
<keyword evidence="13" id="KW-0407">Ion channel</keyword>
<keyword evidence="5" id="KW-0677">Repeat</keyword>
<sequence length="698" mass="76497">MDQENKVANEEGDIECYYGKDMEDRIYSQPLLTKRHNTTSQIAIVGANACPVESLDYEHFMYIVDIYKIRENLANIVALSKLFGFEIIGIRNAGVRMGLAATTALVLMHVLEELAIFGSILCVSAGFVVGKEGPMVHTGACIASLIGQGGSRKYHLTWRWLRYFKNDRDRRDLITCGAAAGVASAFRAPVGGVLFALEEAASWWRSALLWRTFFTTAVVAIVLRAFIQLCSTGTCGLFGEGGLIMYDVSAAKVAYSVPDILAVILLGVIGGIFGSLYNYLVDKVLRTYSIINEKGPAVKILLVVTVSLLTSICSYGLPWFATCIPCPIDTTESCPNTDLSGNYKSFQCPPNHYNDLASLFLNTNDDAIRNLLSTSTTKEFHISSLFIFFIAIYCLGVITYGIAIPSGLFIPVILAGAGYGRLIGRLFDPITKLDVGLFALLGAASFLGGTMRMTVSLCVILLELTNDLLLLPLVMLVLLISKTVGDMFNHGVYDQIVKLKGLPYMEAHAEPYMKHLVARDVVSGPLITFSGVEKVGNILHALKTTGHNGFPVIDEPPFADAPELCGLVLRSHLLVLLKGKIFSRDRVLSGDEVVHRISKFDFAKAGSGKGVKLEDLDIKDEEMDMYVDLHPITNTSPYTVVETMSLAKAAVLFRQLGLRHMCVVPKSQGRPPIVGILTRHDFLPEHILGLYPHIRLRK</sequence>
<dbReference type="InterPro" id="IPR051280">
    <property type="entry name" value="Cl-channel/antiporter"/>
</dbReference>
<evidence type="ECO:0000256" key="7">
    <source>
        <dbReference type="ARBA" id="ARBA00022989"/>
    </source>
</evidence>
<dbReference type="AlphaFoldDB" id="A0A7J9E8G2"/>
<evidence type="ECO:0000256" key="5">
    <source>
        <dbReference type="ARBA" id="ARBA00022737"/>
    </source>
</evidence>
<feature type="transmembrane region" description="Helical" evidence="15">
    <location>
        <begin position="260"/>
        <end position="280"/>
    </location>
</feature>
<evidence type="ECO:0000313" key="17">
    <source>
        <dbReference type="EMBL" id="MBA0769098.1"/>
    </source>
</evidence>
<comment type="caution">
    <text evidence="15">Lacks conserved residue(s) required for the propagation of feature annotation.</text>
</comment>
<evidence type="ECO:0000259" key="16">
    <source>
        <dbReference type="PROSITE" id="PS51371"/>
    </source>
</evidence>
<evidence type="ECO:0000256" key="10">
    <source>
        <dbReference type="ARBA" id="ARBA00023136"/>
    </source>
</evidence>
<feature type="transmembrane region" description="Helical" evidence="15">
    <location>
        <begin position="385"/>
        <end position="414"/>
    </location>
</feature>
<evidence type="ECO:0000256" key="1">
    <source>
        <dbReference type="ARBA" id="ARBA00004141"/>
    </source>
</evidence>
<feature type="transmembrane region" description="Helical" evidence="15">
    <location>
        <begin position="300"/>
        <end position="321"/>
    </location>
</feature>
<dbReference type="InterPro" id="IPR014743">
    <property type="entry name" value="Cl-channel_core"/>
</dbReference>
<proteinExistence type="inferred from homology"/>
<dbReference type="InterPro" id="IPR002251">
    <property type="entry name" value="Cl_channel_pln"/>
</dbReference>
<keyword evidence="6" id="KW-0851">Voltage-gated channel</keyword>
<dbReference type="GO" id="GO:0009705">
    <property type="term" value="C:plant-type vacuole membrane"/>
    <property type="evidence" value="ECO:0007669"/>
    <property type="project" value="TreeGrafter"/>
</dbReference>
<dbReference type="Gene3D" id="1.10.3080.10">
    <property type="entry name" value="Clc chloride channel"/>
    <property type="match status" value="1"/>
</dbReference>
<dbReference type="CDD" id="cd04591">
    <property type="entry name" value="CBS_pair_voltage-gated_CLC_euk_bac"/>
    <property type="match status" value="1"/>
</dbReference>
<dbReference type="Pfam" id="PF00654">
    <property type="entry name" value="Voltage_CLC"/>
    <property type="match status" value="1"/>
</dbReference>
<keyword evidence="9 14" id="KW-0129">CBS domain</keyword>
<evidence type="ECO:0000256" key="4">
    <source>
        <dbReference type="ARBA" id="ARBA00022692"/>
    </source>
</evidence>
<evidence type="ECO:0000256" key="12">
    <source>
        <dbReference type="ARBA" id="ARBA00023214"/>
    </source>
</evidence>
<evidence type="ECO:0000256" key="13">
    <source>
        <dbReference type="ARBA" id="ARBA00023303"/>
    </source>
</evidence>
<dbReference type="GO" id="GO:0005247">
    <property type="term" value="F:voltage-gated chloride channel activity"/>
    <property type="evidence" value="ECO:0007669"/>
    <property type="project" value="InterPro"/>
</dbReference>
<evidence type="ECO:0000256" key="2">
    <source>
        <dbReference type="ARBA" id="ARBA00009476"/>
    </source>
</evidence>
<keyword evidence="12 15" id="KW-0868">Chloride</keyword>
<comment type="similarity">
    <text evidence="2 15">Belongs to the chloride channel (TC 2.A.49) family.</text>
</comment>
<feature type="transmembrane region" description="Helical" evidence="15">
    <location>
        <begin position="208"/>
        <end position="227"/>
    </location>
</feature>
<name>A0A7J9E8G2_9ROSI</name>
<keyword evidence="10 15" id="KW-0472">Membrane</keyword>
<evidence type="ECO:0000256" key="6">
    <source>
        <dbReference type="ARBA" id="ARBA00022882"/>
    </source>
</evidence>
<dbReference type="PRINTS" id="PR01120">
    <property type="entry name" value="CLCHANNELPLT"/>
</dbReference>
<dbReference type="SMART" id="SM00116">
    <property type="entry name" value="CBS"/>
    <property type="match status" value="2"/>
</dbReference>
<dbReference type="PRINTS" id="PR00762">
    <property type="entry name" value="CLCHANNEL"/>
</dbReference>
<feature type="transmembrane region" description="Helical" evidence="15">
    <location>
        <begin position="435"/>
        <end position="462"/>
    </location>
</feature>
<dbReference type="PANTHER" id="PTHR11689">
    <property type="entry name" value="CHLORIDE CHANNEL PROTEIN CLC FAMILY MEMBER"/>
    <property type="match status" value="1"/>
</dbReference>
<feature type="domain" description="CBS" evidence="16">
    <location>
        <begin position="632"/>
        <end position="696"/>
    </location>
</feature>
<evidence type="ECO:0000256" key="14">
    <source>
        <dbReference type="PROSITE-ProRule" id="PRU00703"/>
    </source>
</evidence>
<dbReference type="PANTHER" id="PTHR11689:SF165">
    <property type="entry name" value="CHLORIDE CHANNEL PROTEIN CLC-C"/>
    <property type="match status" value="1"/>
</dbReference>